<sequence>MPPHLHPAHFRLRFALDIARAVVWPVLLCNGALAALRLPLGLAPRILLSLLAVPANGAVRTAVARRRDAAHAAALGAQPVPCVRGRWPGNVDVVLAFVRSLRADYLMQFLDDLFRAHGCTALNMRLFWEDQIWTVDETYVRYMVAGAGFEAFSKGYYWQERLESFLGNGIFNRDGAEWQSQRAIARPWFAKERISDLNIFDRHTSTALALISEFAGNDEAFDAQDLFARFTIDSASEFLFGTCVDTLHGTLPVAGKAKLGPKGSSVEDEFGSFAWAFEAVQMQVAQRTRLGKPWPMFELFHDRMAPHVKVIQDWLRPIVREALEQKEATARGDETGEGTFLSHLTNSTDNPQHIAYSILNMLLAGRDTTASVLSFVVYLLAIHPEVTDKLRAEVLQAYGSDGRPSVEDMKDLKYLRAVLNETMRLFPPVPLNIRSSDDSPRTFPASASSPKYYVPPNTPVVYSSVIIQRRKELWGPDALDFRPERWLEPETAKLLAENPFAFMPFHAGPRLCLGQNFAYNEMSFFIVRLLQRVARFELAPDAQPEGSLPPQRWKNGEGRQAVERVWPASSVTTYIKGGLWLRAVSA</sequence>
<dbReference type="Pfam" id="PF00067">
    <property type="entry name" value="p450"/>
    <property type="match status" value="1"/>
</dbReference>
<dbReference type="GO" id="GO:0005506">
    <property type="term" value="F:iron ion binding"/>
    <property type="evidence" value="ECO:0007669"/>
    <property type="project" value="InterPro"/>
</dbReference>
<evidence type="ECO:0000256" key="3">
    <source>
        <dbReference type="ARBA" id="ARBA00022617"/>
    </source>
</evidence>
<evidence type="ECO:0000313" key="11">
    <source>
        <dbReference type="Proteomes" id="UP000703269"/>
    </source>
</evidence>
<evidence type="ECO:0000256" key="2">
    <source>
        <dbReference type="ARBA" id="ARBA00010617"/>
    </source>
</evidence>
<name>A0A9P3GSD8_9APHY</name>
<dbReference type="PANTHER" id="PTHR24287">
    <property type="entry name" value="P450, PUTATIVE (EUROFUNG)-RELATED"/>
    <property type="match status" value="1"/>
</dbReference>
<comment type="caution">
    <text evidence="10">The sequence shown here is derived from an EMBL/GenBank/DDBJ whole genome shotgun (WGS) entry which is preliminary data.</text>
</comment>
<dbReference type="Proteomes" id="UP000703269">
    <property type="component" value="Unassembled WGS sequence"/>
</dbReference>
<dbReference type="InterPro" id="IPR001128">
    <property type="entry name" value="Cyt_P450"/>
</dbReference>
<evidence type="ECO:0000256" key="5">
    <source>
        <dbReference type="ARBA" id="ARBA00023002"/>
    </source>
</evidence>
<keyword evidence="6 8" id="KW-0408">Iron</keyword>
<keyword evidence="11" id="KW-1185">Reference proteome</keyword>
<evidence type="ECO:0000256" key="7">
    <source>
        <dbReference type="ARBA" id="ARBA00023033"/>
    </source>
</evidence>
<dbReference type="PROSITE" id="PS00086">
    <property type="entry name" value="CYTOCHROME_P450"/>
    <property type="match status" value="1"/>
</dbReference>
<evidence type="ECO:0000256" key="1">
    <source>
        <dbReference type="ARBA" id="ARBA00001971"/>
    </source>
</evidence>
<protein>
    <submittedName>
        <fullName evidence="10">Cytochrome P450</fullName>
    </submittedName>
</protein>
<dbReference type="GO" id="GO:0004497">
    <property type="term" value="F:monooxygenase activity"/>
    <property type="evidence" value="ECO:0007669"/>
    <property type="project" value="UniProtKB-KW"/>
</dbReference>
<dbReference type="InterPro" id="IPR047146">
    <property type="entry name" value="Cyt_P450_E_CYP52_fungi"/>
</dbReference>
<evidence type="ECO:0000256" key="6">
    <source>
        <dbReference type="ARBA" id="ARBA00023004"/>
    </source>
</evidence>
<comment type="similarity">
    <text evidence="2 9">Belongs to the cytochrome P450 family.</text>
</comment>
<dbReference type="AlphaFoldDB" id="A0A9P3GSD8"/>
<evidence type="ECO:0000256" key="9">
    <source>
        <dbReference type="RuleBase" id="RU000461"/>
    </source>
</evidence>
<evidence type="ECO:0000256" key="4">
    <source>
        <dbReference type="ARBA" id="ARBA00022723"/>
    </source>
</evidence>
<dbReference type="InterPro" id="IPR002401">
    <property type="entry name" value="Cyt_P450_E_grp-I"/>
</dbReference>
<dbReference type="InterPro" id="IPR036396">
    <property type="entry name" value="Cyt_P450_sf"/>
</dbReference>
<accession>A0A9P3GSD8</accession>
<evidence type="ECO:0000313" key="10">
    <source>
        <dbReference type="EMBL" id="GJE99946.1"/>
    </source>
</evidence>
<dbReference type="PRINTS" id="PR00385">
    <property type="entry name" value="P450"/>
</dbReference>
<organism evidence="10 11">
    <name type="scientific">Phanerochaete sordida</name>
    <dbReference type="NCBI Taxonomy" id="48140"/>
    <lineage>
        <taxon>Eukaryota</taxon>
        <taxon>Fungi</taxon>
        <taxon>Dikarya</taxon>
        <taxon>Basidiomycota</taxon>
        <taxon>Agaricomycotina</taxon>
        <taxon>Agaricomycetes</taxon>
        <taxon>Polyporales</taxon>
        <taxon>Phanerochaetaceae</taxon>
        <taxon>Phanerochaete</taxon>
    </lineage>
</organism>
<dbReference type="Gene3D" id="1.10.630.10">
    <property type="entry name" value="Cytochrome P450"/>
    <property type="match status" value="1"/>
</dbReference>
<feature type="binding site" description="axial binding residue" evidence="8">
    <location>
        <position position="512"/>
    </location>
    <ligand>
        <name>heme</name>
        <dbReference type="ChEBI" id="CHEBI:30413"/>
    </ligand>
    <ligandPart>
        <name>Fe</name>
        <dbReference type="ChEBI" id="CHEBI:18248"/>
    </ligandPart>
</feature>
<dbReference type="OrthoDB" id="1470350at2759"/>
<reference evidence="10 11" key="1">
    <citation type="submission" date="2021-08" db="EMBL/GenBank/DDBJ databases">
        <title>Draft Genome Sequence of Phanerochaete sordida strain YK-624.</title>
        <authorList>
            <person name="Mori T."/>
            <person name="Dohra H."/>
            <person name="Suzuki T."/>
            <person name="Kawagishi H."/>
            <person name="Hirai H."/>
        </authorList>
    </citation>
    <scope>NUCLEOTIDE SEQUENCE [LARGE SCALE GENOMIC DNA]</scope>
    <source>
        <strain evidence="10 11">YK-624</strain>
    </source>
</reference>
<dbReference type="InterPro" id="IPR017972">
    <property type="entry name" value="Cyt_P450_CS"/>
</dbReference>
<keyword evidence="5 9" id="KW-0560">Oxidoreductase</keyword>
<keyword evidence="4 8" id="KW-0479">Metal-binding</keyword>
<keyword evidence="3 8" id="KW-0349">Heme</keyword>
<proteinExistence type="inferred from homology"/>
<dbReference type="GO" id="GO:0016705">
    <property type="term" value="F:oxidoreductase activity, acting on paired donors, with incorporation or reduction of molecular oxygen"/>
    <property type="evidence" value="ECO:0007669"/>
    <property type="project" value="InterPro"/>
</dbReference>
<gene>
    <name evidence="10" type="ORF">PsYK624_162220</name>
</gene>
<dbReference type="PRINTS" id="PR00463">
    <property type="entry name" value="EP450I"/>
</dbReference>
<evidence type="ECO:0000256" key="8">
    <source>
        <dbReference type="PIRSR" id="PIRSR602401-1"/>
    </source>
</evidence>
<dbReference type="EMBL" id="BPQB01000126">
    <property type="protein sequence ID" value="GJE99946.1"/>
    <property type="molecule type" value="Genomic_DNA"/>
</dbReference>
<dbReference type="PANTHER" id="PTHR24287:SF1">
    <property type="entry name" value="P450, PUTATIVE (EUROFUNG)-RELATED"/>
    <property type="match status" value="1"/>
</dbReference>
<dbReference type="GO" id="GO:0020037">
    <property type="term" value="F:heme binding"/>
    <property type="evidence" value="ECO:0007669"/>
    <property type="project" value="InterPro"/>
</dbReference>
<dbReference type="SUPFAM" id="SSF48264">
    <property type="entry name" value="Cytochrome P450"/>
    <property type="match status" value="1"/>
</dbReference>
<keyword evidence="7 9" id="KW-0503">Monooxygenase</keyword>
<comment type="cofactor">
    <cofactor evidence="1 8">
        <name>heme</name>
        <dbReference type="ChEBI" id="CHEBI:30413"/>
    </cofactor>
</comment>